<dbReference type="Gene3D" id="3.40.720.10">
    <property type="entry name" value="Alkaline Phosphatase, subunit A"/>
    <property type="match status" value="1"/>
</dbReference>
<evidence type="ECO:0000256" key="4">
    <source>
        <dbReference type="ARBA" id="ARBA00022989"/>
    </source>
</evidence>
<feature type="transmembrane region" description="Helical" evidence="6">
    <location>
        <begin position="87"/>
        <end position="105"/>
    </location>
</feature>
<evidence type="ECO:0000256" key="3">
    <source>
        <dbReference type="ARBA" id="ARBA00022692"/>
    </source>
</evidence>
<dbReference type="InterPro" id="IPR050448">
    <property type="entry name" value="OpgB/LTA_synthase_biosynth"/>
</dbReference>
<dbReference type="CDD" id="cd16015">
    <property type="entry name" value="LTA_synthase"/>
    <property type="match status" value="1"/>
</dbReference>
<dbReference type="Pfam" id="PF00884">
    <property type="entry name" value="Sulfatase"/>
    <property type="match status" value="1"/>
</dbReference>
<dbReference type="InterPro" id="IPR000917">
    <property type="entry name" value="Sulfatase_N"/>
</dbReference>
<sequence length="470" mass="53673">MRSIPRYSAYLLAFFLFFLAYWLNRYFGRPDLEQIAYHLSFGVDGLTASDPVFIKRFFRWCVFAPLLVLALVVYAERSRALSRISAVVRPLPWLLLLSALLFWVYEVSLCRYLAANFGPDYFSSHYVSPEKVRLREQHPKNLVLIYVESLETAYGDRKLFGTDMLSPLHRLGGVSFDRYRQAPGTGWTIAALVATQCGVPLKRVTVYDENTQGEVLDTFLPSATCLSDILGEHGFRNIFMEGGSDTFAGKGKFLRDHHYHEIYGKEDWLRDGVRPEEMNGWGLFDDDLFEKAKRKLTELEETGTRFNLTLLTVDTHEPAGFMSKHCAQRGYHAFDGVVECTAEEVADFMKFIEDNGYLANTNVVIVGDHLARKNPVSDKLSSLPERHIFNTFIASTPPQKNRDDLVHFDLLPTILEFAGFDVVGDRMGLGYSAFNRQEQVPPQDRFETMQQSLMNRSEAYLGLWTVSGQH</sequence>
<organism evidence="8 9">
    <name type="scientific">Noviherbaspirillum denitrificans</name>
    <dbReference type="NCBI Taxonomy" id="1968433"/>
    <lineage>
        <taxon>Bacteria</taxon>
        <taxon>Pseudomonadati</taxon>
        <taxon>Pseudomonadota</taxon>
        <taxon>Betaproteobacteria</taxon>
        <taxon>Burkholderiales</taxon>
        <taxon>Oxalobacteraceae</taxon>
        <taxon>Noviherbaspirillum</taxon>
    </lineage>
</organism>
<feature type="domain" description="Sulfatase N-terminal" evidence="7">
    <location>
        <begin position="140"/>
        <end position="419"/>
    </location>
</feature>
<evidence type="ECO:0000256" key="2">
    <source>
        <dbReference type="ARBA" id="ARBA00022475"/>
    </source>
</evidence>
<evidence type="ECO:0000259" key="7">
    <source>
        <dbReference type="Pfam" id="PF00884"/>
    </source>
</evidence>
<dbReference type="EMBL" id="LSTO01000001">
    <property type="protein sequence ID" value="OWW20133.1"/>
    <property type="molecule type" value="Genomic_DNA"/>
</dbReference>
<comment type="subcellular location">
    <subcellularLocation>
        <location evidence="1">Cell membrane</location>
        <topology evidence="1">Multi-pass membrane protein</topology>
    </subcellularLocation>
</comment>
<keyword evidence="9" id="KW-1185">Reference proteome</keyword>
<proteinExistence type="predicted"/>
<dbReference type="OrthoDB" id="9760224at2"/>
<keyword evidence="3 6" id="KW-0812">Transmembrane</keyword>
<keyword evidence="2" id="KW-1003">Cell membrane</keyword>
<comment type="caution">
    <text evidence="8">The sequence shown here is derived from an EMBL/GenBank/DDBJ whole genome shotgun (WGS) entry which is preliminary data.</text>
</comment>
<dbReference type="InterPro" id="IPR017850">
    <property type="entry name" value="Alkaline_phosphatase_core_sf"/>
</dbReference>
<feature type="transmembrane region" description="Helical" evidence="6">
    <location>
        <begin position="57"/>
        <end position="75"/>
    </location>
</feature>
<keyword evidence="4 6" id="KW-1133">Transmembrane helix</keyword>
<evidence type="ECO:0000313" key="9">
    <source>
        <dbReference type="Proteomes" id="UP000197535"/>
    </source>
</evidence>
<accession>A0A254THU0</accession>
<dbReference type="AlphaFoldDB" id="A0A254THU0"/>
<dbReference type="GO" id="GO:0005886">
    <property type="term" value="C:plasma membrane"/>
    <property type="evidence" value="ECO:0007669"/>
    <property type="project" value="UniProtKB-SubCell"/>
</dbReference>
<feature type="transmembrane region" description="Helical" evidence="6">
    <location>
        <begin position="7"/>
        <end position="23"/>
    </location>
</feature>
<keyword evidence="5 6" id="KW-0472">Membrane</keyword>
<dbReference type="SUPFAM" id="SSF53649">
    <property type="entry name" value="Alkaline phosphatase-like"/>
    <property type="match status" value="1"/>
</dbReference>
<dbReference type="PANTHER" id="PTHR47371">
    <property type="entry name" value="LIPOTEICHOIC ACID SYNTHASE"/>
    <property type="match status" value="1"/>
</dbReference>
<evidence type="ECO:0000313" key="8">
    <source>
        <dbReference type="EMBL" id="OWW20133.1"/>
    </source>
</evidence>
<reference evidence="8 9" key="1">
    <citation type="submission" date="2016-02" db="EMBL/GenBank/DDBJ databases">
        <authorList>
            <person name="Wen L."/>
            <person name="He K."/>
            <person name="Yang H."/>
        </authorList>
    </citation>
    <scope>NUCLEOTIDE SEQUENCE [LARGE SCALE GENOMIC DNA]</scope>
    <source>
        <strain evidence="8 9">TSA40</strain>
    </source>
</reference>
<evidence type="ECO:0000256" key="1">
    <source>
        <dbReference type="ARBA" id="ARBA00004651"/>
    </source>
</evidence>
<dbReference type="Proteomes" id="UP000197535">
    <property type="component" value="Unassembled WGS sequence"/>
</dbReference>
<protein>
    <recommendedName>
        <fullName evidence="7">Sulfatase N-terminal domain-containing protein</fullName>
    </recommendedName>
</protein>
<evidence type="ECO:0000256" key="5">
    <source>
        <dbReference type="ARBA" id="ARBA00023136"/>
    </source>
</evidence>
<dbReference type="PANTHER" id="PTHR47371:SF3">
    <property type="entry name" value="PHOSPHOGLYCEROL TRANSFERASE I"/>
    <property type="match status" value="1"/>
</dbReference>
<gene>
    <name evidence="8" type="ORF">AYR66_12140</name>
</gene>
<dbReference type="RefSeq" id="WP_088707022.1">
    <property type="nucleotide sequence ID" value="NZ_LSTO01000001.1"/>
</dbReference>
<evidence type="ECO:0000256" key="6">
    <source>
        <dbReference type="SAM" id="Phobius"/>
    </source>
</evidence>
<name>A0A254THU0_9BURK</name>